<dbReference type="Gene3D" id="3.40.50.1700">
    <property type="entry name" value="Glycoside hydrolase family 3 C-terminal domain"/>
    <property type="match status" value="1"/>
</dbReference>
<dbReference type="Gene3D" id="3.20.20.300">
    <property type="entry name" value="Glycoside hydrolase, family 3, N-terminal domain"/>
    <property type="match status" value="1"/>
</dbReference>
<accession>A0ABX2H5H8</accession>
<organism evidence="4 5">
    <name type="scientific">Blautia faecis</name>
    <dbReference type="NCBI Taxonomy" id="871665"/>
    <lineage>
        <taxon>Bacteria</taxon>
        <taxon>Bacillati</taxon>
        <taxon>Bacillota</taxon>
        <taxon>Clostridia</taxon>
        <taxon>Lachnospirales</taxon>
        <taxon>Lachnospiraceae</taxon>
        <taxon>Blautia</taxon>
    </lineage>
</organism>
<keyword evidence="5" id="KW-1185">Reference proteome</keyword>
<name>A0ABX2H5H8_9FIRM</name>
<gene>
    <name evidence="4" type="ORF">G5B17_08260</name>
</gene>
<proteinExistence type="inferred from homology"/>
<dbReference type="PANTHER" id="PTHR42715">
    <property type="entry name" value="BETA-GLUCOSIDASE"/>
    <property type="match status" value="1"/>
</dbReference>
<dbReference type="Proteomes" id="UP001644719">
    <property type="component" value="Unassembled WGS sequence"/>
</dbReference>
<dbReference type="InterPro" id="IPR013783">
    <property type="entry name" value="Ig-like_fold"/>
</dbReference>
<evidence type="ECO:0000313" key="5">
    <source>
        <dbReference type="Proteomes" id="UP001644719"/>
    </source>
</evidence>
<dbReference type="Pfam" id="PF14310">
    <property type="entry name" value="Fn3-like"/>
    <property type="match status" value="1"/>
</dbReference>
<evidence type="ECO:0000256" key="2">
    <source>
        <dbReference type="ARBA" id="ARBA00022801"/>
    </source>
</evidence>
<dbReference type="InterPro" id="IPR050288">
    <property type="entry name" value="Cellulose_deg_GH3"/>
</dbReference>
<evidence type="ECO:0000256" key="1">
    <source>
        <dbReference type="ARBA" id="ARBA00005336"/>
    </source>
</evidence>
<dbReference type="SUPFAM" id="SSF51445">
    <property type="entry name" value="(Trans)glycosidases"/>
    <property type="match status" value="1"/>
</dbReference>
<protein>
    <submittedName>
        <fullName evidence="4">Beta-glucosidase</fullName>
    </submittedName>
</protein>
<dbReference type="InterPro" id="IPR036881">
    <property type="entry name" value="Glyco_hydro_3_C_sf"/>
</dbReference>
<dbReference type="SUPFAM" id="SSF52279">
    <property type="entry name" value="Beta-D-glucan exohydrolase, C-terminal domain"/>
    <property type="match status" value="1"/>
</dbReference>
<dbReference type="InterPro" id="IPR001764">
    <property type="entry name" value="Glyco_hydro_3_N"/>
</dbReference>
<dbReference type="InterPro" id="IPR017853">
    <property type="entry name" value="GH"/>
</dbReference>
<comment type="caution">
    <text evidence="4">The sequence shown here is derived from an EMBL/GenBank/DDBJ whole genome shotgun (WGS) entry which is preliminary data.</text>
</comment>
<dbReference type="InterPro" id="IPR036962">
    <property type="entry name" value="Glyco_hydro_3_N_sf"/>
</dbReference>
<reference evidence="4 5" key="1">
    <citation type="journal article" date="2020" name="Cell Host Microbe">
        <title>Functional and Genomic Variation between Human-Derived Isolates of Lachnospiraceae Reveals Inter- and Intra-Species Diversity.</title>
        <authorList>
            <person name="Sorbara M.T."/>
            <person name="Littmann E.R."/>
            <person name="Fontana E."/>
            <person name="Moody T.U."/>
            <person name="Kohout C.E."/>
            <person name="Gjonbalaj M."/>
            <person name="Eaton V."/>
            <person name="Seok R."/>
            <person name="Leiner I.M."/>
            <person name="Pamer E.G."/>
        </authorList>
    </citation>
    <scope>NUCLEOTIDE SEQUENCE [LARGE SCALE GENOMIC DNA]</scope>
    <source>
        <strain evidence="4 5">MSK.17.74</strain>
    </source>
</reference>
<keyword evidence="2" id="KW-0378">Hydrolase</keyword>
<dbReference type="SMART" id="SM01217">
    <property type="entry name" value="Fn3_like"/>
    <property type="match status" value="1"/>
</dbReference>
<evidence type="ECO:0000313" key="4">
    <source>
        <dbReference type="EMBL" id="NSG85427.1"/>
    </source>
</evidence>
<dbReference type="Pfam" id="PF01915">
    <property type="entry name" value="Glyco_hydro_3_C"/>
    <property type="match status" value="1"/>
</dbReference>
<dbReference type="Gene3D" id="2.60.40.10">
    <property type="entry name" value="Immunoglobulins"/>
    <property type="match status" value="1"/>
</dbReference>
<dbReference type="PRINTS" id="PR00133">
    <property type="entry name" value="GLHYDRLASE3"/>
</dbReference>
<feature type="domain" description="Fibronectin type III-like" evidence="3">
    <location>
        <begin position="338"/>
        <end position="409"/>
    </location>
</feature>
<dbReference type="InterPro" id="IPR002772">
    <property type="entry name" value="Glyco_hydro_3_C"/>
</dbReference>
<sequence length="835" mass="92883">MAFTQFKHSGTLNPEISVCEKKHSSFAEKAAEEGIVLLKNENILPISLSASVALLGIGADKTVKGGIGSGDVNNRQNITIYEGMEESGIRITSRDWLDDYEHRYQKARLIWKEKILEEAKHVNNPFDAYASNPFIMPEGRPVSEMDIQEAEIVVYVISRISGEGKDRRLEKGDYYLSEREEKDILFLNSRSVPIVLLINAGGPVELTDILEKAQWIKGILNISQLGQEGGRAVARILLGEAVPSGKLTTTWAKKYADVPFAENFSYLNGNLELEEYKEGIYVGYRYFDSFGVKPLFPFGFGLSYTDFKIQFCSIEIDKDKIAVNVSVENIGNTFAGREVVQVYVSLPRGRIEKEYHRLVGYAKTNVLKPGEKQELKILFDGKTIASFFEDANAWIVETGKYGLWIGNNSANLKLEAFINVNQDVVLEQTQKLEALVELSEKLEASKNVKAAEKQLEKSRNADFPTIQFEALQRKQKAGNVDRESLVMGNSLEILAEELPVEELIPLLYGNTGGISSNLGAAGIKVPGSAGETSEALYEKYGVPVLIMADGPAGIRLQRSYEVNRENDSVYGIGVLGSLENGFLVTEKPHQNADTYYQYCTAFPVGTALAQSWNRQLLKEFGEMIAEEMEKFGVNLWLAPGMNIHRNPLCGRNFEYYSEDPLLAGSLAAAVTKGVQSKAGCGVTIKHFACNNQEDNRMGVDVHLSERALREIYCRGFEIAIKESKPVAIMSSYNLVNGVHAANSKDLCTRIVRDEWGFEGVIMSDWNTTEPKDGSIPWKCTAAGNDIIMPGSENDHKSILDGYRSGELSEEEIRICARRVLKLIDKLRSSYLVMSE</sequence>
<dbReference type="Pfam" id="PF00933">
    <property type="entry name" value="Glyco_hydro_3"/>
    <property type="match status" value="1"/>
</dbReference>
<evidence type="ECO:0000259" key="3">
    <source>
        <dbReference type="SMART" id="SM01217"/>
    </source>
</evidence>
<dbReference type="RefSeq" id="WP_173769697.1">
    <property type="nucleotide sequence ID" value="NZ_JAAITS010000019.1"/>
</dbReference>
<dbReference type="PANTHER" id="PTHR42715:SF10">
    <property type="entry name" value="BETA-GLUCOSIDASE"/>
    <property type="match status" value="1"/>
</dbReference>
<dbReference type="InterPro" id="IPR026891">
    <property type="entry name" value="Fn3-like"/>
</dbReference>
<comment type="similarity">
    <text evidence="1">Belongs to the glycosyl hydrolase 3 family.</text>
</comment>
<dbReference type="EMBL" id="JAAITS010000019">
    <property type="protein sequence ID" value="NSG85427.1"/>
    <property type="molecule type" value="Genomic_DNA"/>
</dbReference>